<keyword evidence="9" id="KW-1185">Reference proteome</keyword>
<dbReference type="EC" id="1.13.11.93" evidence="6"/>
<name>A0ABR6W8U2_9BACT</name>
<sequence length="308" mass="34813">MTTSPTKTLDAVLAGLMRRYSERVPDVQNIIRAMIDARIIQSPEEIENDHIAFRTMGVPNLGLASFGKIFSHYGYERRDEFNFIEKKLTAYWYSPPGDTPNLPRIFVSELRVDELSAEARRIIHSYTDTVTSDPVDALDLDNADAVDRFLHQPLWRTPILADYRALLAESEYAAWVIYNRYYLNHFTISVHNLKPGYNTIDEFVAFLESRGFRLNSAGGTIKVSPDGGLRQASTVAQMIDAEFAGSAGATVDTFRIAGSYVEFAERRVLPEFENLPAHEIGRQHRREGFETGNADKIFESTFTTQTGN</sequence>
<evidence type="ECO:0000256" key="3">
    <source>
        <dbReference type="ARBA" id="ARBA00023002"/>
    </source>
</evidence>
<keyword evidence="2" id="KW-0223">Dioxygenase</keyword>
<dbReference type="PANTHER" id="PTHR31136">
    <property type="entry name" value="DUF1338 DOMAIN-CONTAINING PROTEIN"/>
    <property type="match status" value="1"/>
</dbReference>
<evidence type="ECO:0000256" key="2">
    <source>
        <dbReference type="ARBA" id="ARBA00022964"/>
    </source>
</evidence>
<dbReference type="Proteomes" id="UP000700732">
    <property type="component" value="Unassembled WGS sequence"/>
</dbReference>
<comment type="cofactor">
    <cofactor evidence="1">
        <name>Fe(2+)</name>
        <dbReference type="ChEBI" id="CHEBI:29033"/>
    </cofactor>
</comment>
<dbReference type="EMBL" id="VFIA01000021">
    <property type="protein sequence ID" value="MBC3792989.1"/>
    <property type="molecule type" value="Genomic_DNA"/>
</dbReference>
<keyword evidence="3" id="KW-0560">Oxidoreductase</keyword>
<comment type="caution">
    <text evidence="8">The sequence shown here is derived from an EMBL/GenBank/DDBJ whole genome shotgun (WGS) entry which is preliminary data.</text>
</comment>
<organism evidence="8 9">
    <name type="scientific">Spirosoma utsteinense</name>
    <dbReference type="NCBI Taxonomy" id="2585773"/>
    <lineage>
        <taxon>Bacteria</taxon>
        <taxon>Pseudomonadati</taxon>
        <taxon>Bacteroidota</taxon>
        <taxon>Cytophagia</taxon>
        <taxon>Cytophagales</taxon>
        <taxon>Cytophagaceae</taxon>
        <taxon>Spirosoma</taxon>
    </lineage>
</organism>
<evidence type="ECO:0000313" key="8">
    <source>
        <dbReference type="EMBL" id="MBC3792989.1"/>
    </source>
</evidence>
<dbReference type="PANTHER" id="PTHR31136:SF5">
    <property type="entry name" value="2-OXOADIPATE DIOXYGENASE_DECARBOXYLASE, CHLOROPLASTIC"/>
    <property type="match status" value="1"/>
</dbReference>
<dbReference type="Pfam" id="PF07063">
    <property type="entry name" value="HGLS"/>
    <property type="match status" value="1"/>
</dbReference>
<evidence type="ECO:0000256" key="4">
    <source>
        <dbReference type="ARBA" id="ARBA00023004"/>
    </source>
</evidence>
<protein>
    <recommendedName>
        <fullName evidence="6">2-oxoadipate dioxygenase/decarboxylase</fullName>
        <ecNumber evidence="6">1.13.11.93</ecNumber>
    </recommendedName>
    <alternativeName>
        <fullName evidence="7">2-hydroxyglutarate synthase</fullName>
    </alternativeName>
</protein>
<dbReference type="CDD" id="cd16350">
    <property type="entry name" value="VOC_like"/>
    <property type="match status" value="1"/>
</dbReference>
<dbReference type="RefSeq" id="WP_186738756.1">
    <property type="nucleotide sequence ID" value="NZ_VFIA01000021.1"/>
</dbReference>
<dbReference type="SMART" id="SM01150">
    <property type="entry name" value="DUF1338"/>
    <property type="match status" value="1"/>
</dbReference>
<evidence type="ECO:0000256" key="5">
    <source>
        <dbReference type="ARBA" id="ARBA00035013"/>
    </source>
</evidence>
<evidence type="ECO:0000313" key="9">
    <source>
        <dbReference type="Proteomes" id="UP000700732"/>
    </source>
</evidence>
<evidence type="ECO:0000256" key="6">
    <source>
        <dbReference type="ARBA" id="ARBA00035023"/>
    </source>
</evidence>
<dbReference type="InterPro" id="IPR009770">
    <property type="entry name" value="HGLS"/>
</dbReference>
<comment type="similarity">
    <text evidence="5">Belongs to the 2-oxoadipate dioxygenase/decarboxylase family.</text>
</comment>
<dbReference type="Gene3D" id="3.10.180.50">
    <property type="match status" value="1"/>
</dbReference>
<reference evidence="8 9" key="1">
    <citation type="submission" date="2019-06" db="EMBL/GenBank/DDBJ databases">
        <title>Spirosoma utsteinense sp. nov. isolated from Antarctic ice-free soils.</title>
        <authorList>
            <person name="Tahon G."/>
        </authorList>
    </citation>
    <scope>NUCLEOTIDE SEQUENCE [LARGE SCALE GENOMIC DNA]</scope>
    <source>
        <strain evidence="8 9">LMG 31447</strain>
    </source>
</reference>
<gene>
    <name evidence="8" type="ORF">FH603_3505</name>
</gene>
<accession>A0ABR6W8U2</accession>
<proteinExistence type="inferred from homology"/>
<evidence type="ECO:0000256" key="1">
    <source>
        <dbReference type="ARBA" id="ARBA00001954"/>
    </source>
</evidence>
<keyword evidence="4" id="KW-0408">Iron</keyword>
<evidence type="ECO:0000256" key="7">
    <source>
        <dbReference type="ARBA" id="ARBA00035045"/>
    </source>
</evidence>